<comment type="catalytic activity">
    <reaction evidence="4">
        <text>a 2-demethylmenaquinol + S-adenosyl-L-methionine = a menaquinol + S-adenosyl-L-homocysteine + H(+)</text>
        <dbReference type="Rhea" id="RHEA:42640"/>
        <dbReference type="Rhea" id="RHEA-COMP:9539"/>
        <dbReference type="Rhea" id="RHEA-COMP:9563"/>
        <dbReference type="ChEBI" id="CHEBI:15378"/>
        <dbReference type="ChEBI" id="CHEBI:18151"/>
        <dbReference type="ChEBI" id="CHEBI:55437"/>
        <dbReference type="ChEBI" id="CHEBI:57856"/>
        <dbReference type="ChEBI" id="CHEBI:59789"/>
        <dbReference type="EC" id="2.1.1.163"/>
    </reaction>
</comment>
<dbReference type="SUPFAM" id="SSF53335">
    <property type="entry name" value="S-adenosyl-L-methionine-dependent methyltransferases"/>
    <property type="match status" value="1"/>
</dbReference>
<dbReference type="PROSITE" id="PS01183">
    <property type="entry name" value="UBIE_1"/>
    <property type="match status" value="1"/>
</dbReference>
<comment type="similarity">
    <text evidence="4">Belongs to the class I-like SAM-binding methyltransferase superfamily. MenG/UbiE family.</text>
</comment>
<dbReference type="InterPro" id="IPR004033">
    <property type="entry name" value="UbiE/COQ5_MeTrFase"/>
</dbReference>
<feature type="binding site" evidence="4">
    <location>
        <position position="76"/>
    </location>
    <ligand>
        <name>S-adenosyl-L-methionine</name>
        <dbReference type="ChEBI" id="CHEBI:59789"/>
    </ligand>
</feature>
<dbReference type="Gene3D" id="3.40.50.150">
    <property type="entry name" value="Vaccinia Virus protein VP39"/>
    <property type="match status" value="1"/>
</dbReference>
<dbReference type="InterPro" id="IPR023576">
    <property type="entry name" value="UbiE/COQ5_MeTrFase_CS"/>
</dbReference>
<dbReference type="PANTHER" id="PTHR43591:SF24">
    <property type="entry name" value="2-METHOXY-6-POLYPRENYL-1,4-BENZOQUINOL METHYLASE, MITOCHONDRIAL"/>
    <property type="match status" value="1"/>
</dbReference>
<keyword evidence="3 4" id="KW-0949">S-adenosyl-L-methionine</keyword>
<dbReference type="InterPro" id="IPR029063">
    <property type="entry name" value="SAM-dependent_MTases_sf"/>
</dbReference>
<dbReference type="OrthoDB" id="9808140at2"/>
<proteinExistence type="inferred from homology"/>
<dbReference type="NCBIfam" id="NF001243">
    <property type="entry name" value="PRK00216.1-4"/>
    <property type="match status" value="1"/>
</dbReference>
<keyword evidence="4" id="KW-0474">Menaquinone biosynthesis</keyword>
<dbReference type="GO" id="GO:0009234">
    <property type="term" value="P:menaquinone biosynthetic process"/>
    <property type="evidence" value="ECO:0007669"/>
    <property type="project" value="UniProtKB-UniRule"/>
</dbReference>
<dbReference type="EMBL" id="VMSJ01000001">
    <property type="protein sequence ID" value="TVT29536.1"/>
    <property type="molecule type" value="Genomic_DNA"/>
</dbReference>
<dbReference type="NCBIfam" id="NF001244">
    <property type="entry name" value="PRK00216.1-5"/>
    <property type="match status" value="1"/>
</dbReference>
<protein>
    <recommendedName>
        <fullName evidence="4">Demethylmenaquinone methyltransferase</fullName>
        <ecNumber evidence="4">2.1.1.163</ecNumber>
    </recommendedName>
</protein>
<accession>A0A558AZ87</accession>
<evidence type="ECO:0000256" key="1">
    <source>
        <dbReference type="ARBA" id="ARBA00022603"/>
    </source>
</evidence>
<evidence type="ECO:0000256" key="2">
    <source>
        <dbReference type="ARBA" id="ARBA00022679"/>
    </source>
</evidence>
<dbReference type="HAMAP" id="MF_01813">
    <property type="entry name" value="MenG_UbiE_methyltr"/>
    <property type="match status" value="1"/>
</dbReference>
<evidence type="ECO:0000256" key="3">
    <source>
        <dbReference type="ARBA" id="ARBA00022691"/>
    </source>
</evidence>
<dbReference type="EC" id="2.1.1.163" evidence="4"/>
<dbReference type="RefSeq" id="WP_145286341.1">
    <property type="nucleotide sequence ID" value="NZ_VMSJ01000001.1"/>
</dbReference>
<dbReference type="PROSITE" id="PS51608">
    <property type="entry name" value="SAM_MT_UBIE"/>
    <property type="match status" value="1"/>
</dbReference>
<dbReference type="NCBIfam" id="TIGR01934">
    <property type="entry name" value="MenG_MenH_UbiE"/>
    <property type="match status" value="1"/>
</dbReference>
<dbReference type="GO" id="GO:0043770">
    <property type="term" value="F:demethylmenaquinone methyltransferase activity"/>
    <property type="evidence" value="ECO:0007669"/>
    <property type="project" value="UniProtKB-UniRule"/>
</dbReference>
<evidence type="ECO:0000313" key="5">
    <source>
        <dbReference type="EMBL" id="TVT29536.1"/>
    </source>
</evidence>
<name>A0A558AZ87_9STAP</name>
<dbReference type="Pfam" id="PF01209">
    <property type="entry name" value="Ubie_methyltran"/>
    <property type="match status" value="1"/>
</dbReference>
<evidence type="ECO:0000256" key="4">
    <source>
        <dbReference type="HAMAP-Rule" id="MF_01813"/>
    </source>
</evidence>
<reference evidence="5 6" key="1">
    <citation type="submission" date="2019-07" db="EMBL/GenBank/DDBJ databases">
        <title>Salinicoccus cyprini sp. nov., isolated from gastro-intestinal tract of mirror carp, Cyprinus carpio var. specularis, collected from Gobind Sagar Reservoir, Himachal Pradesh, India.</title>
        <authorList>
            <person name="Talwar C."/>
            <person name="Singh A.K."/>
            <person name="Lal R."/>
            <person name="Negi R.K."/>
        </authorList>
    </citation>
    <scope>NUCLEOTIDE SEQUENCE [LARGE SCALE GENOMIC DNA]</scope>
    <source>
        <strain evidence="5 6">CT19</strain>
    </source>
</reference>
<keyword evidence="6" id="KW-1185">Reference proteome</keyword>
<dbReference type="AlphaFoldDB" id="A0A558AZ87"/>
<dbReference type="PROSITE" id="PS01184">
    <property type="entry name" value="UBIE_2"/>
    <property type="match status" value="1"/>
</dbReference>
<evidence type="ECO:0000313" key="6">
    <source>
        <dbReference type="Proteomes" id="UP000315103"/>
    </source>
</evidence>
<dbReference type="CDD" id="cd02440">
    <property type="entry name" value="AdoMet_MTases"/>
    <property type="match status" value="1"/>
</dbReference>
<comment type="function">
    <text evidence="4">Methyltransferase required for the conversion of demethylmenaquinol (DMKH2) to menaquinol (MKH2).</text>
</comment>
<comment type="caution">
    <text evidence="4">Lacks conserved residue(s) required for the propagation of feature annotation.</text>
</comment>
<sequence length="236" mass="26489">MDKETKVQNIFNSISSDYDLMNDVISLNQHNMWRRRTMKEMFVKDGQSVLDVCCGTGDWTIQLSDEAPGARVIGIDFSEKMLEVAEKKTSSHSNIELLQGNAMSLPFDDGSFDYVTIGFGLRNLPDYKRAIDEFHRVLKPGGTLVVLETSIPENGLVSQGFDFYFGTIMPTLGGLIADRSKEYEWLYESTSSFLSKDELKSMMAESGFTNLKVIPHTFGTAATHIGYRPLERVNPS</sequence>
<organism evidence="5 6">
    <name type="scientific">Salinicoccus cyprini</name>
    <dbReference type="NCBI Taxonomy" id="2493691"/>
    <lineage>
        <taxon>Bacteria</taxon>
        <taxon>Bacillati</taxon>
        <taxon>Bacillota</taxon>
        <taxon>Bacilli</taxon>
        <taxon>Bacillales</taxon>
        <taxon>Staphylococcaceae</taxon>
        <taxon>Salinicoccus</taxon>
    </lineage>
</organism>
<dbReference type="UniPathway" id="UPA00079">
    <property type="reaction ID" value="UER00169"/>
</dbReference>
<comment type="caution">
    <text evidence="5">The sequence shown here is derived from an EMBL/GenBank/DDBJ whole genome shotgun (WGS) entry which is preliminary data.</text>
</comment>
<comment type="pathway">
    <text evidence="4">Quinol/quinone metabolism; menaquinone biosynthesis; menaquinol from 1,4-dihydroxy-2-naphthoate: step 2/2.</text>
</comment>
<gene>
    <name evidence="4" type="primary">menG</name>
    <name evidence="5" type="ORF">FO441_04430</name>
</gene>
<dbReference type="GO" id="GO:0032259">
    <property type="term" value="P:methylation"/>
    <property type="evidence" value="ECO:0007669"/>
    <property type="project" value="UniProtKB-KW"/>
</dbReference>
<dbReference type="Proteomes" id="UP000315103">
    <property type="component" value="Unassembled WGS sequence"/>
</dbReference>
<keyword evidence="2 4" id="KW-0808">Transferase</keyword>
<feature type="binding site" evidence="4">
    <location>
        <begin position="101"/>
        <end position="102"/>
    </location>
    <ligand>
        <name>S-adenosyl-L-methionine</name>
        <dbReference type="ChEBI" id="CHEBI:59789"/>
    </ligand>
</feature>
<keyword evidence="1 4" id="KW-0489">Methyltransferase</keyword>
<dbReference type="PANTHER" id="PTHR43591">
    <property type="entry name" value="METHYLTRANSFERASE"/>
    <property type="match status" value="1"/>
</dbReference>
<feature type="binding site" evidence="4">
    <location>
        <position position="56"/>
    </location>
    <ligand>
        <name>S-adenosyl-L-methionine</name>
        <dbReference type="ChEBI" id="CHEBI:59789"/>
    </ligand>
</feature>